<feature type="region of interest" description="Disordered" evidence="12">
    <location>
        <begin position="30"/>
        <end position="54"/>
    </location>
</feature>
<evidence type="ECO:0000256" key="4">
    <source>
        <dbReference type="ARBA" id="ARBA00022771"/>
    </source>
</evidence>
<dbReference type="GO" id="GO:0003682">
    <property type="term" value="F:chromatin binding"/>
    <property type="evidence" value="ECO:0007669"/>
    <property type="project" value="TreeGrafter"/>
</dbReference>
<organism evidence="14 15">
    <name type="scientific">Myodes glareolus</name>
    <name type="common">Bank vole</name>
    <name type="synonym">Clethrionomys glareolus</name>
    <dbReference type="NCBI Taxonomy" id="447135"/>
    <lineage>
        <taxon>Eukaryota</taxon>
        <taxon>Metazoa</taxon>
        <taxon>Chordata</taxon>
        <taxon>Craniata</taxon>
        <taxon>Vertebrata</taxon>
        <taxon>Euteleostomi</taxon>
        <taxon>Mammalia</taxon>
        <taxon>Eutheria</taxon>
        <taxon>Euarchontoglires</taxon>
        <taxon>Glires</taxon>
        <taxon>Rodentia</taxon>
        <taxon>Myomorpha</taxon>
        <taxon>Muroidea</taxon>
        <taxon>Cricetidae</taxon>
        <taxon>Arvicolinae</taxon>
        <taxon>Myodes</taxon>
    </lineage>
</organism>
<dbReference type="FunFam" id="2.30.30.140:FF:000010">
    <property type="entry name" value="MBT domain-containing protein 1 isoform X1"/>
    <property type="match status" value="1"/>
</dbReference>
<dbReference type="Pfam" id="PF02820">
    <property type="entry name" value="MBT"/>
    <property type="match status" value="3"/>
</dbReference>
<dbReference type="GO" id="GO:0045892">
    <property type="term" value="P:negative regulation of DNA-templated transcription"/>
    <property type="evidence" value="ECO:0007669"/>
    <property type="project" value="TreeGrafter"/>
</dbReference>
<evidence type="ECO:0000256" key="8">
    <source>
        <dbReference type="ARBA" id="ARBA00023163"/>
    </source>
</evidence>
<dbReference type="InterPro" id="IPR038603">
    <property type="entry name" value="Znf_FCS_sf"/>
</dbReference>
<dbReference type="PROSITE" id="PS51079">
    <property type="entry name" value="MBT"/>
    <property type="match status" value="3"/>
</dbReference>
<evidence type="ECO:0000313" key="14">
    <source>
        <dbReference type="EMBL" id="KAK7823208.1"/>
    </source>
</evidence>
<evidence type="ECO:0000256" key="6">
    <source>
        <dbReference type="ARBA" id="ARBA00022853"/>
    </source>
</evidence>
<dbReference type="InterPro" id="IPR004092">
    <property type="entry name" value="Mbt"/>
</dbReference>
<feature type="region of interest" description="Disordered" evidence="12">
    <location>
        <begin position="567"/>
        <end position="661"/>
    </location>
</feature>
<name>A0AAW0J9B3_MYOGA</name>
<feature type="repeat" description="MBT" evidence="11">
    <location>
        <begin position="358"/>
        <end position="463"/>
    </location>
</feature>
<dbReference type="Pfam" id="PF21319">
    <property type="entry name" value="zf-FCS_1"/>
    <property type="match status" value="1"/>
</dbReference>
<evidence type="ECO:0000256" key="7">
    <source>
        <dbReference type="ARBA" id="ARBA00023015"/>
    </source>
</evidence>
<comment type="caution">
    <text evidence="14">The sequence shown here is derived from an EMBL/GenBank/DDBJ whole genome shotgun (WGS) entry which is preliminary data.</text>
</comment>
<dbReference type="Gene3D" id="2.30.30.140">
    <property type="match status" value="4"/>
</dbReference>
<dbReference type="AlphaFoldDB" id="A0AAW0J9B3"/>
<dbReference type="GO" id="GO:0042393">
    <property type="term" value="F:histone binding"/>
    <property type="evidence" value="ECO:0007669"/>
    <property type="project" value="TreeGrafter"/>
</dbReference>
<dbReference type="PANTHER" id="PTHR12247:SF79">
    <property type="entry name" value="MBT DOMAIN-CONTAINING PROTEIN 1"/>
    <property type="match status" value="1"/>
</dbReference>
<keyword evidence="5" id="KW-0862">Zinc</keyword>
<evidence type="ECO:0000256" key="9">
    <source>
        <dbReference type="ARBA" id="ARBA00023242"/>
    </source>
</evidence>
<dbReference type="GO" id="GO:0008270">
    <property type="term" value="F:zinc ion binding"/>
    <property type="evidence" value="ECO:0007669"/>
    <property type="project" value="UniProtKB-KW"/>
</dbReference>
<proteinExistence type="predicted"/>
<evidence type="ECO:0000313" key="15">
    <source>
        <dbReference type="Proteomes" id="UP001488838"/>
    </source>
</evidence>
<reference evidence="14 15" key="1">
    <citation type="journal article" date="2023" name="bioRxiv">
        <title>Conserved and derived expression patterns and positive selection on dental genes reveal complex evolutionary context of ever-growing rodent molars.</title>
        <authorList>
            <person name="Calamari Z.T."/>
            <person name="Song A."/>
            <person name="Cohen E."/>
            <person name="Akter M."/>
            <person name="Roy R.D."/>
            <person name="Hallikas O."/>
            <person name="Christensen M.M."/>
            <person name="Li P."/>
            <person name="Marangoni P."/>
            <person name="Jernvall J."/>
            <person name="Klein O.D."/>
        </authorList>
    </citation>
    <scope>NUCLEOTIDE SEQUENCE [LARGE SCALE GENOMIC DNA]</scope>
    <source>
        <strain evidence="14">V071</strain>
    </source>
</reference>
<feature type="compositionally biased region" description="Basic residues" evidence="12">
    <location>
        <begin position="581"/>
        <end position="602"/>
    </location>
</feature>
<dbReference type="SUPFAM" id="SSF63748">
    <property type="entry name" value="Tudor/PWWP/MBT"/>
    <property type="match status" value="4"/>
</dbReference>
<feature type="compositionally biased region" description="Polar residues" evidence="12">
    <location>
        <begin position="680"/>
        <end position="691"/>
    </location>
</feature>
<dbReference type="Gene3D" id="3.30.60.160">
    <property type="match status" value="1"/>
</dbReference>
<dbReference type="FunFam" id="2.30.30.140:FF:000032">
    <property type="entry name" value="MBT domain-containing protein 1 isoform X1"/>
    <property type="match status" value="1"/>
</dbReference>
<keyword evidence="9" id="KW-0539">Nucleus</keyword>
<protein>
    <recommendedName>
        <fullName evidence="13">FCS-type domain-containing protein</fullName>
    </recommendedName>
</protein>
<feature type="repeat" description="MBT" evidence="11">
    <location>
        <begin position="471"/>
        <end position="567"/>
    </location>
</feature>
<dbReference type="InterPro" id="IPR012313">
    <property type="entry name" value="Znf_FCS"/>
</dbReference>
<dbReference type="FunFam" id="3.30.60.160:FF:000001">
    <property type="entry name" value="MBT domain-containing protein 1 isoform X1"/>
    <property type="match status" value="1"/>
</dbReference>
<feature type="domain" description="FCS-type" evidence="13">
    <location>
        <begin position="68"/>
        <end position="103"/>
    </location>
</feature>
<evidence type="ECO:0000256" key="2">
    <source>
        <dbReference type="ARBA" id="ARBA00022723"/>
    </source>
</evidence>
<dbReference type="PANTHER" id="PTHR12247">
    <property type="entry name" value="POLYCOMB GROUP PROTEIN"/>
    <property type="match status" value="1"/>
</dbReference>
<dbReference type="CDD" id="cd20126">
    <property type="entry name" value="MBT_MBTD1_rpt3"/>
    <property type="match status" value="1"/>
</dbReference>
<evidence type="ECO:0000256" key="10">
    <source>
        <dbReference type="PROSITE-ProRule" id="PRU00367"/>
    </source>
</evidence>
<accession>A0AAW0J9B3</accession>
<evidence type="ECO:0000256" key="12">
    <source>
        <dbReference type="SAM" id="MobiDB-lite"/>
    </source>
</evidence>
<gene>
    <name evidence="14" type="ORF">U0070_027415</name>
</gene>
<feature type="repeat" description="MBT" evidence="11">
    <location>
        <begin position="260"/>
        <end position="356"/>
    </location>
</feature>
<evidence type="ECO:0000259" key="13">
    <source>
        <dbReference type="PROSITE" id="PS51024"/>
    </source>
</evidence>
<dbReference type="PROSITE" id="PS51024">
    <property type="entry name" value="ZF_FCS"/>
    <property type="match status" value="1"/>
</dbReference>
<dbReference type="Proteomes" id="UP001488838">
    <property type="component" value="Unassembled WGS sequence"/>
</dbReference>
<dbReference type="CDD" id="cd20129">
    <property type="entry name" value="MBT_MBTD1_rpt4"/>
    <property type="match status" value="1"/>
</dbReference>
<keyword evidence="7" id="KW-0805">Transcription regulation</keyword>
<dbReference type="InterPro" id="IPR050548">
    <property type="entry name" value="PcG_chromatin_remod_factors"/>
</dbReference>
<dbReference type="GO" id="GO:0006325">
    <property type="term" value="P:chromatin organization"/>
    <property type="evidence" value="ECO:0007669"/>
    <property type="project" value="UniProtKB-KW"/>
</dbReference>
<comment type="subcellular location">
    <subcellularLocation>
        <location evidence="1">Nucleus</location>
    </subcellularLocation>
</comment>
<dbReference type="SMART" id="SM00561">
    <property type="entry name" value="MBT"/>
    <property type="match status" value="3"/>
</dbReference>
<evidence type="ECO:0000256" key="3">
    <source>
        <dbReference type="ARBA" id="ARBA00022737"/>
    </source>
</evidence>
<keyword evidence="6" id="KW-0156">Chromatin regulator</keyword>
<dbReference type="GO" id="GO:0005634">
    <property type="term" value="C:nucleus"/>
    <property type="evidence" value="ECO:0007669"/>
    <property type="project" value="UniProtKB-SubCell"/>
</dbReference>
<sequence>MSLVSLQRQNILHNRKEKEDSFGMFDGYDSCSEDTSSSSSSEESEEEVAPLPSNLPIIKNNGQVYTYPDGKSGMATCEMCGMVGVRDAFYSKTKRFCSVSCSRSYSSNSKKASILARLQGKPPTKKAKVLQKQPLVAKLAAYAQYQATLQNQAKTKAAVSVEGFSWGNYINSNSFIAAPVACFKHVSMEFLPYHEIQPKMCTQYQANEAPMGTCWGDISENVRIEVPNTDCSLPTKVFWIAGIIKLAVSSFLLAVQHKYTNWKAFLVKRLTGAKTLPPDFSQKVSESMQYPFKPCMRVEVVDKRHLCRTRVAVVESVIGGRLRLVYEESEDRTDDFWCHMHSPLIHHIGWSRSIGHRFKRSDITKKQDGHFDTPPHLFAKVKEVDQSGEWFKEGMKLEAIDPLNLSTICVATIRKVLADGFLMIGIDGSEAADGSDWFCYHATSPSIFPVGFCEINMIELTPPRGYTKLPFKWFDYLRETGSIAAPVKLFNKDVPNHGFRVGMKLEAVDLMEPRLICVATVTRIIHRLLRIHFDGWEEEYDQWVDCESPDLYPVGWCQLTGYQLQPPASQSSRESQSASSKQKKKAKSQQYKGHKKKRKMPVGKKPVSLSSLPMTGGVRRSFSGDEELTPPPYRTLPAQTALEAFPPPSTSREFRPSLKTVTTSQLKEELLDGEDYSFLQGASDQESNGSATFYIKQEP</sequence>
<keyword evidence="4 10" id="KW-0863">Zinc-finger</keyword>
<keyword evidence="8" id="KW-0804">Transcription</keyword>
<keyword evidence="2" id="KW-0479">Metal-binding</keyword>
<dbReference type="EMBL" id="JBBHLL010000054">
    <property type="protein sequence ID" value="KAK7823208.1"/>
    <property type="molecule type" value="Genomic_DNA"/>
</dbReference>
<dbReference type="FunFam" id="2.30.30.140:FF:000019">
    <property type="entry name" value="MBT domain-containing protein 1 isoform X1"/>
    <property type="match status" value="1"/>
</dbReference>
<keyword evidence="3" id="KW-0677">Repeat</keyword>
<feature type="region of interest" description="Disordered" evidence="12">
    <location>
        <begin position="680"/>
        <end position="699"/>
    </location>
</feature>
<evidence type="ECO:0000256" key="5">
    <source>
        <dbReference type="ARBA" id="ARBA00022833"/>
    </source>
</evidence>
<feature type="compositionally biased region" description="Low complexity" evidence="12">
    <location>
        <begin position="569"/>
        <end position="580"/>
    </location>
</feature>
<evidence type="ECO:0000256" key="11">
    <source>
        <dbReference type="PROSITE-ProRule" id="PRU00459"/>
    </source>
</evidence>
<evidence type="ECO:0000256" key="1">
    <source>
        <dbReference type="ARBA" id="ARBA00004123"/>
    </source>
</evidence>
<keyword evidence="15" id="KW-1185">Reference proteome</keyword>
<dbReference type="CDD" id="cd20123">
    <property type="entry name" value="MBT_MBTD1_rpt2"/>
    <property type="match status" value="1"/>
</dbReference>